<keyword evidence="1" id="KW-0812">Transmembrane</keyword>
<feature type="transmembrane region" description="Helical" evidence="1">
    <location>
        <begin position="38"/>
        <end position="59"/>
    </location>
</feature>
<dbReference type="Proteomes" id="UP000184105">
    <property type="component" value="Unassembled WGS sequence"/>
</dbReference>
<proteinExistence type="predicted"/>
<evidence type="ECO:0000256" key="1">
    <source>
        <dbReference type="SAM" id="Phobius"/>
    </source>
</evidence>
<keyword evidence="3" id="KW-1185">Reference proteome</keyword>
<protein>
    <submittedName>
        <fullName evidence="2">Uncharacterized protein</fullName>
    </submittedName>
</protein>
<comment type="caution">
    <text evidence="2">The sequence shown here is derived from an EMBL/GenBank/DDBJ whole genome shotgun (WGS) entry which is preliminary data.</text>
</comment>
<accession>A0AAX2F605</accession>
<dbReference type="AlphaFoldDB" id="A0AAX2F605"/>
<dbReference type="EMBL" id="FQWA01000030">
    <property type="protein sequence ID" value="SHG05299.1"/>
    <property type="molecule type" value="Genomic_DNA"/>
</dbReference>
<evidence type="ECO:0000313" key="2">
    <source>
        <dbReference type="EMBL" id="SHG05299.1"/>
    </source>
</evidence>
<name>A0AAX2F605_9BACT</name>
<keyword evidence="1" id="KW-0472">Membrane</keyword>
<keyword evidence="1" id="KW-1133">Transmembrane helix</keyword>
<gene>
    <name evidence="2" type="ORF">SAMN05444364_13027</name>
</gene>
<reference evidence="2 3" key="1">
    <citation type="submission" date="2016-11" db="EMBL/GenBank/DDBJ databases">
        <authorList>
            <person name="Varghese N."/>
            <person name="Submissions S."/>
        </authorList>
    </citation>
    <scope>NUCLEOTIDE SEQUENCE [LARGE SCALE GENOMIC DNA]</scope>
    <source>
        <strain evidence="2 3">DSM 22613</strain>
    </source>
</reference>
<organism evidence="2 3">
    <name type="scientific">Prevotella scopos JCM 17725</name>
    <dbReference type="NCBI Taxonomy" id="1236518"/>
    <lineage>
        <taxon>Bacteria</taxon>
        <taxon>Pseudomonadati</taxon>
        <taxon>Bacteroidota</taxon>
        <taxon>Bacteroidia</taxon>
        <taxon>Bacteroidales</taxon>
        <taxon>Prevotellaceae</taxon>
        <taxon>Prevotella</taxon>
    </lineage>
</organism>
<evidence type="ECO:0000313" key="3">
    <source>
        <dbReference type="Proteomes" id="UP000184105"/>
    </source>
</evidence>
<sequence>MSRDLTCSLFCRYEFNLLQLSSKVELLYNTLYGVSVDIPHVWCWCLTLMVLMVLCTTCARA</sequence>